<dbReference type="InterPro" id="IPR050128">
    <property type="entry name" value="Sulfate_adenylyltrnsfr_sub2"/>
</dbReference>
<keyword evidence="1" id="KW-0614">Plasmid</keyword>
<dbReference type="Proteomes" id="UP000077856">
    <property type="component" value="Plasmid pBO1"/>
</dbReference>
<gene>
    <name evidence="1" type="ORF">A361_28690</name>
</gene>
<evidence type="ECO:0000313" key="2">
    <source>
        <dbReference type="Proteomes" id="UP000077856"/>
    </source>
</evidence>
<sequence length="657" mass="76397">MTINVIKKQSDNNFMEWILDPESKLKQFQDIKTLMKNEYLNDPYDWVVAFSSGKDSTLVLKLVWEMLSELTQDQRHKKIHVISSDTTVETNKLTSFLHKSLKMIAVNGAELGIEVHLVKPRLIQRYFRHVIGLGVIPPAPGKGFQWCTDRLKIAPLNSKMTEILKQQPVIIPEPEYNHRLTLLLGVRLDESIKRAASIKRHTSNDFFGEHDYIPNARVFHAVRDISTDDTWNFLRYKSKELPWGMPIEKLEAMYGGSNIKECPVIRSKKELNKSCGNTRTGCWVCLLGGRKDKMLQELIDGGDESVTYLADWKEFLFDVTFDCRYKDPIKGIKEIEKRVQKHSNKGFLDNPALWHEDEFNRYIDDYKAYERATKGNEKGEYDPGKFSFEMRRMLLEKLFYAQEMAGYKLISDKEVLLIIQEWSNEGYNVALEELKPINHHYDGAVVLKRDWTINEKETTNKNAIFFVEVPLNMPASELAVYHKERQRLTGKSIFCFYSHADFSHAKMVYNKATFLVCKKDILTLEEATSYVYEWLYLEGHITIGMDGKSFTKMTKEAKNAALKHLMIDTLGGAIKSLDERIGSLKNQSVNLKTLSDEEIAKLSRRWSLLQKWIRIEKENHIEQNEKINNKLTVNNKKVEYDYNSVYLTKDGQLVFTF</sequence>
<dbReference type="KEGG" id="bon:A361_28690"/>
<dbReference type="RefSeq" id="WP_019379607.1">
    <property type="nucleotide sequence ID" value="NZ_CP015507.1"/>
</dbReference>
<dbReference type="InterPro" id="IPR014729">
    <property type="entry name" value="Rossmann-like_a/b/a_fold"/>
</dbReference>
<organism evidence="1 2">
    <name type="scientific">Cytobacillus oceanisediminis 2691</name>
    <dbReference type="NCBI Taxonomy" id="1196031"/>
    <lineage>
        <taxon>Bacteria</taxon>
        <taxon>Bacillati</taxon>
        <taxon>Bacillota</taxon>
        <taxon>Bacilli</taxon>
        <taxon>Bacillales</taxon>
        <taxon>Bacillaceae</taxon>
        <taxon>Cytobacillus</taxon>
    </lineage>
</organism>
<evidence type="ECO:0000313" key="1">
    <source>
        <dbReference type="EMBL" id="AND43144.1"/>
    </source>
</evidence>
<dbReference type="AlphaFoldDB" id="A0A160MJ43"/>
<dbReference type="PANTHER" id="PTHR43196:SF2">
    <property type="entry name" value="PHOSPHOADENOSINE PHOSPHOSULFATE REDUCTASE"/>
    <property type="match status" value="1"/>
</dbReference>
<dbReference type="SUPFAM" id="SSF52402">
    <property type="entry name" value="Adenine nucleotide alpha hydrolases-like"/>
    <property type="match status" value="1"/>
</dbReference>
<dbReference type="eggNOG" id="COG0175">
    <property type="taxonomic scope" value="Bacteria"/>
</dbReference>
<name>A0A160MJ43_9BACI</name>
<proteinExistence type="predicted"/>
<dbReference type="EMBL" id="CP015507">
    <property type="protein sequence ID" value="AND43144.1"/>
    <property type="molecule type" value="Genomic_DNA"/>
</dbReference>
<protein>
    <recommendedName>
        <fullName evidence="3">Phosphoadenosine phosphosulphate reductase domain-containing protein</fullName>
    </recommendedName>
</protein>
<reference evidence="1 2" key="1">
    <citation type="submission" date="2016-04" db="EMBL/GenBank/DDBJ databases">
        <title>Complete genome sequence of Bacillus oceanisediminis strain 2691.</title>
        <authorList>
            <person name="Jeong H."/>
            <person name="Kim H.J."/>
            <person name="Lee D.-W."/>
        </authorList>
    </citation>
    <scope>NUCLEOTIDE SEQUENCE [LARGE SCALE GENOMIC DNA]</scope>
    <source>
        <strain evidence="1 2">2691</strain>
        <plasmid evidence="2">pbo1</plasmid>
    </source>
</reference>
<dbReference type="PANTHER" id="PTHR43196">
    <property type="entry name" value="SULFATE ADENYLYLTRANSFERASE SUBUNIT 2"/>
    <property type="match status" value="1"/>
</dbReference>
<evidence type="ECO:0008006" key="3">
    <source>
        <dbReference type="Google" id="ProtNLM"/>
    </source>
</evidence>
<accession>A0A160MJ43</accession>
<dbReference type="Gene3D" id="3.40.50.620">
    <property type="entry name" value="HUPs"/>
    <property type="match status" value="1"/>
</dbReference>
<geneLocation type="plasmid" evidence="2">
    <name>pbo1</name>
</geneLocation>